<organism evidence="1 2">
    <name type="scientific">Gordonia westfalica</name>
    <dbReference type="NCBI Taxonomy" id="158898"/>
    <lineage>
        <taxon>Bacteria</taxon>
        <taxon>Bacillati</taxon>
        <taxon>Actinomycetota</taxon>
        <taxon>Actinomycetes</taxon>
        <taxon>Mycobacteriales</taxon>
        <taxon>Gordoniaceae</taxon>
        <taxon>Gordonia</taxon>
    </lineage>
</organism>
<evidence type="ECO:0000313" key="1">
    <source>
        <dbReference type="EMBL" id="SDU37523.1"/>
    </source>
</evidence>
<dbReference type="AlphaFoldDB" id="A0A1H2I077"/>
<dbReference type="Proteomes" id="UP000183180">
    <property type="component" value="Unassembled WGS sequence"/>
</dbReference>
<accession>A0A1H2I077</accession>
<reference evidence="1 2" key="1">
    <citation type="submission" date="2016-10" db="EMBL/GenBank/DDBJ databases">
        <authorList>
            <person name="de Groot N.N."/>
        </authorList>
    </citation>
    <scope>NUCLEOTIDE SEQUENCE [LARGE SCALE GENOMIC DNA]</scope>
    <source>
        <strain evidence="1 2">DSM 44215</strain>
    </source>
</reference>
<sequence>MHTNPSSKSVLVIADPGATETIGERLSEALAAGRESADGWEVSTRRQAYPIEEHTDFVDVVGTLDPDNVSEDIVLYLTDLPRRSGTIPLIAEIALSKRLAVISIPGMGATYVERRTRRLVR</sequence>
<gene>
    <name evidence="1" type="ORF">SAMN04488548_134784</name>
</gene>
<proteinExistence type="predicted"/>
<protein>
    <submittedName>
        <fullName evidence="1">Uncharacterized protein</fullName>
    </submittedName>
</protein>
<dbReference type="EMBL" id="FNLM01000034">
    <property type="protein sequence ID" value="SDU37523.1"/>
    <property type="molecule type" value="Genomic_DNA"/>
</dbReference>
<dbReference type="STRING" id="158898.SAMN04488548_134784"/>
<name>A0A1H2I077_9ACTN</name>
<evidence type="ECO:0000313" key="2">
    <source>
        <dbReference type="Proteomes" id="UP000183180"/>
    </source>
</evidence>